<dbReference type="AlphaFoldDB" id="A0A9D1VJJ3"/>
<dbReference type="Proteomes" id="UP000824230">
    <property type="component" value="Unassembled WGS sequence"/>
</dbReference>
<organism evidence="1 2">
    <name type="scientific">Candidatus Blautia pullistercoris</name>
    <dbReference type="NCBI Taxonomy" id="2838499"/>
    <lineage>
        <taxon>Bacteria</taxon>
        <taxon>Bacillati</taxon>
        <taxon>Bacillota</taxon>
        <taxon>Clostridia</taxon>
        <taxon>Lachnospirales</taxon>
        <taxon>Lachnospiraceae</taxon>
        <taxon>Blautia</taxon>
    </lineage>
</organism>
<comment type="caution">
    <text evidence="1">The sequence shown here is derived from an EMBL/GenBank/DDBJ whole genome shotgun (WGS) entry which is preliminary data.</text>
</comment>
<gene>
    <name evidence="1" type="ORF">H9738_00750</name>
</gene>
<sequence>MALKYEDVFRPGSFPEYTYISRKSAVSDLSYEFRLEQAIKVSGFLTSLVGPSKMGKTILCEKVIGLEKIVEVSGADFDENTDFWKLAASKVGLAYEGQFSSEKIIPDTRDKYEKKEVYALTKDKIIEYYKQEKLVMVIDDFHYAPPEKRMQIAQQLKDAIRRGFKAIVVSLPHRADEAIRQNADLSGRLSLINMEAWEVKDLKEIAKIGFAKLDIEIEDDIAEKIAIESLTSPQLMQYICLNICTILELSQSGEKRVCSDILETAYRYTTANFEYGDVVAFLKKGPNPRGKSRKHFKAKDGRSYDLYELIVKSIAENPPIMQLEFEDVQERIVKLLDDDSEKPKAQAIREHLTKLQELINGREDIFRVLDWKEGTLYILDPLFLFYLRWGGKKSAQ</sequence>
<proteinExistence type="predicted"/>
<reference evidence="1" key="1">
    <citation type="journal article" date="2021" name="PeerJ">
        <title>Extensive microbial diversity within the chicken gut microbiome revealed by metagenomics and culture.</title>
        <authorList>
            <person name="Gilroy R."/>
            <person name="Ravi A."/>
            <person name="Getino M."/>
            <person name="Pursley I."/>
            <person name="Horton D.L."/>
            <person name="Alikhan N.F."/>
            <person name="Baker D."/>
            <person name="Gharbi K."/>
            <person name="Hall N."/>
            <person name="Watson M."/>
            <person name="Adriaenssens E.M."/>
            <person name="Foster-Nyarko E."/>
            <person name="Jarju S."/>
            <person name="Secka A."/>
            <person name="Antonio M."/>
            <person name="Oren A."/>
            <person name="Chaudhuri R.R."/>
            <person name="La Ragione R."/>
            <person name="Hildebrand F."/>
            <person name="Pallen M.J."/>
        </authorList>
    </citation>
    <scope>NUCLEOTIDE SEQUENCE</scope>
    <source>
        <strain evidence="1">ChiHjej12B11-1927</strain>
    </source>
</reference>
<evidence type="ECO:0000313" key="2">
    <source>
        <dbReference type="Proteomes" id="UP000824230"/>
    </source>
</evidence>
<dbReference type="GO" id="GO:0005524">
    <property type="term" value="F:ATP binding"/>
    <property type="evidence" value="ECO:0007669"/>
    <property type="project" value="UniProtKB-KW"/>
</dbReference>
<evidence type="ECO:0000313" key="1">
    <source>
        <dbReference type="EMBL" id="HIX36389.1"/>
    </source>
</evidence>
<keyword evidence="1" id="KW-0547">Nucleotide-binding</keyword>
<accession>A0A9D1VJJ3</accession>
<dbReference type="Gene3D" id="3.40.50.300">
    <property type="entry name" value="P-loop containing nucleotide triphosphate hydrolases"/>
    <property type="match status" value="1"/>
</dbReference>
<dbReference type="InterPro" id="IPR027417">
    <property type="entry name" value="P-loop_NTPase"/>
</dbReference>
<dbReference type="EMBL" id="DXFG01000019">
    <property type="protein sequence ID" value="HIX36389.1"/>
    <property type="molecule type" value="Genomic_DNA"/>
</dbReference>
<reference evidence="1" key="2">
    <citation type="submission" date="2021-04" db="EMBL/GenBank/DDBJ databases">
        <authorList>
            <person name="Gilroy R."/>
        </authorList>
    </citation>
    <scope>NUCLEOTIDE SEQUENCE</scope>
    <source>
        <strain evidence="1">ChiHjej12B11-1927</strain>
    </source>
</reference>
<keyword evidence="1" id="KW-0067">ATP-binding</keyword>
<name>A0A9D1VJJ3_9FIRM</name>
<dbReference type="SUPFAM" id="SSF52540">
    <property type="entry name" value="P-loop containing nucleoside triphosphate hydrolases"/>
    <property type="match status" value="1"/>
</dbReference>
<protein>
    <submittedName>
        <fullName evidence="1">ATP-binding protein</fullName>
    </submittedName>
</protein>